<evidence type="ECO:0000313" key="10">
    <source>
        <dbReference type="Proteomes" id="UP000318590"/>
    </source>
</evidence>
<keyword evidence="4 8" id="KW-1003">Cell membrane</keyword>
<keyword evidence="3" id="KW-0813">Transport</keyword>
<protein>
    <recommendedName>
        <fullName evidence="8">Probable membrane transporter protein</fullName>
    </recommendedName>
</protein>
<dbReference type="OrthoDB" id="7028171at2"/>
<dbReference type="Pfam" id="PF01925">
    <property type="entry name" value="TauE"/>
    <property type="match status" value="1"/>
</dbReference>
<gene>
    <name evidence="9" type="ORF">FEV53_08600</name>
</gene>
<evidence type="ECO:0000256" key="2">
    <source>
        <dbReference type="ARBA" id="ARBA00009142"/>
    </source>
</evidence>
<dbReference type="RefSeq" id="WP_142834411.1">
    <property type="nucleotide sequence ID" value="NZ_VFSV01000011.1"/>
</dbReference>
<keyword evidence="6 8" id="KW-1133">Transmembrane helix</keyword>
<keyword evidence="5 8" id="KW-0812">Transmembrane</keyword>
<proteinExistence type="inferred from homology"/>
<dbReference type="PANTHER" id="PTHR30269">
    <property type="entry name" value="TRANSMEMBRANE PROTEIN YFCA"/>
    <property type="match status" value="1"/>
</dbReference>
<feature type="transmembrane region" description="Helical" evidence="8">
    <location>
        <begin position="228"/>
        <end position="246"/>
    </location>
</feature>
<keyword evidence="10" id="KW-1185">Reference proteome</keyword>
<evidence type="ECO:0000256" key="8">
    <source>
        <dbReference type="RuleBase" id="RU363041"/>
    </source>
</evidence>
<feature type="transmembrane region" description="Helical" evidence="8">
    <location>
        <begin position="137"/>
        <end position="161"/>
    </location>
</feature>
<dbReference type="PANTHER" id="PTHR30269:SF37">
    <property type="entry name" value="MEMBRANE TRANSPORTER PROTEIN"/>
    <property type="match status" value="1"/>
</dbReference>
<dbReference type="Proteomes" id="UP000318590">
    <property type="component" value="Unassembled WGS sequence"/>
</dbReference>
<dbReference type="InterPro" id="IPR002781">
    <property type="entry name" value="TM_pro_TauE-like"/>
</dbReference>
<organism evidence="9 10">
    <name type="scientific">Palleronia caenipelagi</name>
    <dbReference type="NCBI Taxonomy" id="2489174"/>
    <lineage>
        <taxon>Bacteria</taxon>
        <taxon>Pseudomonadati</taxon>
        <taxon>Pseudomonadota</taxon>
        <taxon>Alphaproteobacteria</taxon>
        <taxon>Rhodobacterales</taxon>
        <taxon>Roseobacteraceae</taxon>
        <taxon>Palleronia</taxon>
    </lineage>
</organism>
<evidence type="ECO:0000256" key="1">
    <source>
        <dbReference type="ARBA" id="ARBA00004651"/>
    </source>
</evidence>
<keyword evidence="7 8" id="KW-0472">Membrane</keyword>
<name>A0A547Q563_9RHOB</name>
<evidence type="ECO:0000256" key="4">
    <source>
        <dbReference type="ARBA" id="ARBA00022475"/>
    </source>
</evidence>
<evidence type="ECO:0000256" key="5">
    <source>
        <dbReference type="ARBA" id="ARBA00022692"/>
    </source>
</evidence>
<dbReference type="AlphaFoldDB" id="A0A547Q563"/>
<evidence type="ECO:0000313" key="9">
    <source>
        <dbReference type="EMBL" id="TRD21532.1"/>
    </source>
</evidence>
<reference evidence="9 10" key="1">
    <citation type="submission" date="2019-06" db="EMBL/GenBank/DDBJ databases">
        <title>Paenimaribius caenipelagi gen. nov., sp. nov., isolated from a tidal flat.</title>
        <authorList>
            <person name="Yoon J.-H."/>
        </authorList>
    </citation>
    <scope>NUCLEOTIDE SEQUENCE [LARGE SCALE GENOMIC DNA]</scope>
    <source>
        <strain evidence="9 10">JBTF-M29</strain>
    </source>
</reference>
<feature type="transmembrane region" description="Helical" evidence="8">
    <location>
        <begin position="72"/>
        <end position="92"/>
    </location>
</feature>
<dbReference type="EMBL" id="VFSV01000011">
    <property type="protein sequence ID" value="TRD21532.1"/>
    <property type="molecule type" value="Genomic_DNA"/>
</dbReference>
<feature type="transmembrane region" description="Helical" evidence="8">
    <location>
        <begin position="6"/>
        <end position="39"/>
    </location>
</feature>
<accession>A0A547Q563</accession>
<evidence type="ECO:0000256" key="3">
    <source>
        <dbReference type="ARBA" id="ARBA00022448"/>
    </source>
</evidence>
<comment type="caution">
    <text evidence="9">The sequence shown here is derived from an EMBL/GenBank/DDBJ whole genome shotgun (WGS) entry which is preliminary data.</text>
</comment>
<comment type="similarity">
    <text evidence="2 8">Belongs to the 4-toluene sulfonate uptake permease (TSUP) (TC 2.A.102) family.</text>
</comment>
<comment type="subcellular location">
    <subcellularLocation>
        <location evidence="1 8">Cell membrane</location>
        <topology evidence="1 8">Multi-pass membrane protein</topology>
    </subcellularLocation>
</comment>
<sequence>MTDLWTFYLVAIPAVLMAGISKGGFGSGASFAGAILLALVLEPQVALALMLPLLMLMDVTALSAYWRQWDPTAALVLCLGAIPGTILGLLLFQRTDANTVRLFIGAIAVLFVFFEMARSAGLISGSRQLGSTLMGGILGIATGFTSFMAHAGGPAASVYLLSRRLSKRRYQATTVFVFWVINLMKILPYYSMGAFDLSMLWIDMTLVPVAVLGIFIGVRLHDRISDLWYFRLTYALLLATGTKLIFDGLTA</sequence>
<feature type="transmembrane region" description="Helical" evidence="8">
    <location>
        <begin position="99"/>
        <end position="117"/>
    </location>
</feature>
<feature type="transmembrane region" description="Helical" evidence="8">
    <location>
        <begin position="173"/>
        <end position="192"/>
    </location>
</feature>
<dbReference type="InterPro" id="IPR052017">
    <property type="entry name" value="TSUP"/>
</dbReference>
<evidence type="ECO:0000256" key="7">
    <source>
        <dbReference type="ARBA" id="ARBA00023136"/>
    </source>
</evidence>
<dbReference type="GO" id="GO:0005886">
    <property type="term" value="C:plasma membrane"/>
    <property type="evidence" value="ECO:0007669"/>
    <property type="project" value="UniProtKB-SubCell"/>
</dbReference>
<evidence type="ECO:0000256" key="6">
    <source>
        <dbReference type="ARBA" id="ARBA00022989"/>
    </source>
</evidence>
<feature type="transmembrane region" description="Helical" evidence="8">
    <location>
        <begin position="198"/>
        <end position="216"/>
    </location>
</feature>